<proteinExistence type="predicted"/>
<keyword evidence="2" id="KW-1185">Reference proteome</keyword>
<name>A0ABQ3HZ80_9SPHI</name>
<reference evidence="2" key="1">
    <citation type="journal article" date="2019" name="Int. J. Syst. Evol. Microbiol.">
        <title>The Global Catalogue of Microorganisms (GCM) 10K type strain sequencing project: providing services to taxonomists for standard genome sequencing and annotation.</title>
        <authorList>
            <consortium name="The Broad Institute Genomics Platform"/>
            <consortium name="The Broad Institute Genome Sequencing Center for Infectious Disease"/>
            <person name="Wu L."/>
            <person name="Ma J."/>
        </authorList>
    </citation>
    <scope>NUCLEOTIDE SEQUENCE [LARGE SCALE GENOMIC DNA]</scope>
    <source>
        <strain evidence="2">CGMCC 1.12966</strain>
    </source>
</reference>
<protein>
    <submittedName>
        <fullName evidence="1">Uncharacterized protein</fullName>
    </submittedName>
</protein>
<gene>
    <name evidence="1" type="ORF">GCM10017764_22800</name>
</gene>
<evidence type="ECO:0000313" key="1">
    <source>
        <dbReference type="EMBL" id="GHE39043.1"/>
    </source>
</evidence>
<comment type="caution">
    <text evidence="1">The sequence shown here is derived from an EMBL/GenBank/DDBJ whole genome shotgun (WGS) entry which is preliminary data.</text>
</comment>
<sequence length="70" mass="8042">MFFRNHNPIVSPSNRTTIDNNIYIDIVTLKTSLNLFILLLPKAKEKKRCDVDAMLFVKIPNIKTNPPTTL</sequence>
<organism evidence="1 2">
    <name type="scientific">Sphingobacterium griseoflavum</name>
    <dbReference type="NCBI Taxonomy" id="1474952"/>
    <lineage>
        <taxon>Bacteria</taxon>
        <taxon>Pseudomonadati</taxon>
        <taxon>Bacteroidota</taxon>
        <taxon>Sphingobacteriia</taxon>
        <taxon>Sphingobacteriales</taxon>
        <taxon>Sphingobacteriaceae</taxon>
        <taxon>Sphingobacterium</taxon>
    </lineage>
</organism>
<dbReference type="EMBL" id="BNAF01000008">
    <property type="protein sequence ID" value="GHE39043.1"/>
    <property type="molecule type" value="Genomic_DNA"/>
</dbReference>
<dbReference type="Proteomes" id="UP000620550">
    <property type="component" value="Unassembled WGS sequence"/>
</dbReference>
<evidence type="ECO:0000313" key="2">
    <source>
        <dbReference type="Proteomes" id="UP000620550"/>
    </source>
</evidence>
<accession>A0ABQ3HZ80</accession>